<feature type="transmembrane region" description="Helical" evidence="2">
    <location>
        <begin position="59"/>
        <end position="78"/>
    </location>
</feature>
<evidence type="ECO:0000256" key="1">
    <source>
        <dbReference type="SAM" id="MobiDB-lite"/>
    </source>
</evidence>
<keyword evidence="2" id="KW-0472">Membrane</keyword>
<reference evidence="3" key="3">
    <citation type="submission" date="2025-09" db="UniProtKB">
        <authorList>
            <consortium name="Ensembl"/>
        </authorList>
    </citation>
    <scope>IDENTIFICATION</scope>
</reference>
<evidence type="ECO:0000313" key="3">
    <source>
        <dbReference type="Ensembl" id="ENSCUSP00005017146.1"/>
    </source>
</evidence>
<dbReference type="Ensembl" id="ENSCUST00005017805.1">
    <property type="protein sequence ID" value="ENSCUSP00005017146.1"/>
    <property type="gene ID" value="ENSCUSG00005010989.1"/>
</dbReference>
<feature type="compositionally biased region" description="Basic and acidic residues" evidence="1">
    <location>
        <begin position="84"/>
        <end position="93"/>
    </location>
</feature>
<sequence length="124" mass="13506">RRSGGTGDPIQRVRPEAAFARRIDPSREPGLSPEQRRLMAQVEYAQRQRALQRRLRSRNVLLALGIGAVTFGICILGGRTRPGALRDRGREGSGGDSGPRPQLFLNSPHRRLHLLLGVAGAVPG</sequence>
<feature type="region of interest" description="Disordered" evidence="1">
    <location>
        <begin position="79"/>
        <end position="105"/>
    </location>
</feature>
<organism evidence="3 4">
    <name type="scientific">Catharus ustulatus</name>
    <name type="common">Russet-backed thrush</name>
    <name type="synonym">Hylocichla ustulatus</name>
    <dbReference type="NCBI Taxonomy" id="91951"/>
    <lineage>
        <taxon>Eukaryota</taxon>
        <taxon>Metazoa</taxon>
        <taxon>Chordata</taxon>
        <taxon>Craniata</taxon>
        <taxon>Vertebrata</taxon>
        <taxon>Euteleostomi</taxon>
        <taxon>Archelosauria</taxon>
        <taxon>Archosauria</taxon>
        <taxon>Dinosauria</taxon>
        <taxon>Saurischia</taxon>
        <taxon>Theropoda</taxon>
        <taxon>Coelurosauria</taxon>
        <taxon>Aves</taxon>
        <taxon>Neognathae</taxon>
        <taxon>Neoaves</taxon>
        <taxon>Telluraves</taxon>
        <taxon>Australaves</taxon>
        <taxon>Passeriformes</taxon>
        <taxon>Turdidae</taxon>
        <taxon>Catharus</taxon>
    </lineage>
</organism>
<reference evidence="3" key="1">
    <citation type="submission" date="2020-10" db="EMBL/GenBank/DDBJ databases">
        <title>Catharus ustulatus (Swainson's thrush) genome, bCatUst1, primary haplotype v2.</title>
        <authorList>
            <person name="Delmore K."/>
            <person name="Vafadar M."/>
            <person name="Formenti G."/>
            <person name="Chow W."/>
            <person name="Pelan S."/>
            <person name="Howe K."/>
            <person name="Rhie A."/>
            <person name="Mountcastle J."/>
            <person name="Haase B."/>
            <person name="Fedrigo O."/>
            <person name="Jarvis E.D."/>
        </authorList>
    </citation>
    <scope>NUCLEOTIDE SEQUENCE [LARGE SCALE GENOMIC DNA]</scope>
</reference>
<evidence type="ECO:0000256" key="2">
    <source>
        <dbReference type="SAM" id="Phobius"/>
    </source>
</evidence>
<evidence type="ECO:0008006" key="5">
    <source>
        <dbReference type="Google" id="ProtNLM"/>
    </source>
</evidence>
<dbReference type="AlphaFoldDB" id="A0A8C3UKZ2"/>
<accession>A0A8C3UKZ2</accession>
<keyword evidence="4" id="KW-1185">Reference proteome</keyword>
<keyword evidence="2" id="KW-0812">Transmembrane</keyword>
<feature type="region of interest" description="Disordered" evidence="1">
    <location>
        <begin position="1"/>
        <end position="34"/>
    </location>
</feature>
<protein>
    <recommendedName>
        <fullName evidence="5">COA3 factor</fullName>
    </recommendedName>
</protein>
<reference evidence="3" key="2">
    <citation type="submission" date="2025-08" db="UniProtKB">
        <authorList>
            <consortium name="Ensembl"/>
        </authorList>
    </citation>
    <scope>IDENTIFICATION</scope>
</reference>
<proteinExistence type="predicted"/>
<keyword evidence="2" id="KW-1133">Transmembrane helix</keyword>
<dbReference type="Proteomes" id="UP000694563">
    <property type="component" value="Chromosome 23"/>
</dbReference>
<name>A0A8C3UKZ2_CATUS</name>
<feature type="compositionally biased region" description="Basic and acidic residues" evidence="1">
    <location>
        <begin position="11"/>
        <end position="27"/>
    </location>
</feature>
<evidence type="ECO:0000313" key="4">
    <source>
        <dbReference type="Proteomes" id="UP000694563"/>
    </source>
</evidence>